<feature type="compositionally biased region" description="Polar residues" evidence="6">
    <location>
        <begin position="42"/>
        <end position="53"/>
    </location>
</feature>
<dbReference type="AlphaFoldDB" id="A0A7M7IYY0"/>
<feature type="domain" description="TSEN34 N-terminal" evidence="8">
    <location>
        <begin position="79"/>
        <end position="137"/>
    </location>
</feature>
<dbReference type="Pfam" id="PF26577">
    <property type="entry name" value="TSEN34_N"/>
    <property type="match status" value="1"/>
</dbReference>
<dbReference type="RefSeq" id="XP_022644536.1">
    <property type="nucleotide sequence ID" value="XM_022788801.1"/>
</dbReference>
<dbReference type="InterPro" id="IPR006677">
    <property type="entry name" value="tRNA_intron_Endonuc_cat-like"/>
</dbReference>
<name>A0A7M7IYY0_VARDE</name>
<feature type="region of interest" description="Disordered" evidence="6">
    <location>
        <begin position="32"/>
        <end position="65"/>
    </location>
</feature>
<dbReference type="EnsemblMetazoa" id="XM_022788798">
    <property type="protein sequence ID" value="XP_022644533"/>
    <property type="gene ID" value="LOC111243362"/>
</dbReference>
<dbReference type="KEGG" id="vde:111243362"/>
<protein>
    <recommendedName>
        <fullName evidence="2">tRNA-intron lyase</fullName>
        <ecNumber evidence="2">4.6.1.16</ecNumber>
    </recommendedName>
</protein>
<dbReference type="GeneID" id="111243362"/>
<dbReference type="InterPro" id="IPR036167">
    <property type="entry name" value="tRNA_intron_Endo_cat-like_sf"/>
</dbReference>
<evidence type="ECO:0000256" key="4">
    <source>
        <dbReference type="ARBA" id="ARBA00023239"/>
    </source>
</evidence>
<evidence type="ECO:0000256" key="5">
    <source>
        <dbReference type="ARBA" id="ARBA00034031"/>
    </source>
</evidence>
<accession>A0A7M7IYY0</accession>
<comment type="catalytic activity">
    <reaction evidence="5">
        <text>pretRNA = a 3'-half-tRNA molecule with a 5'-OH end + a 5'-half-tRNA molecule with a 2',3'-cyclic phosphate end + an intron with a 2',3'-cyclic phosphate and a 5'-hydroxyl terminus.</text>
        <dbReference type="EC" id="4.6.1.16"/>
    </reaction>
</comment>
<dbReference type="CDD" id="cd22363">
    <property type="entry name" value="tRNA-intron_lyase_C"/>
    <property type="match status" value="1"/>
</dbReference>
<evidence type="ECO:0000313" key="9">
    <source>
        <dbReference type="EnsemblMetazoa" id="XP_022644536"/>
    </source>
</evidence>
<dbReference type="GO" id="GO:0000379">
    <property type="term" value="P:tRNA-type intron splice site recognition and cleavage"/>
    <property type="evidence" value="ECO:0007669"/>
    <property type="project" value="TreeGrafter"/>
</dbReference>
<dbReference type="SUPFAM" id="SSF53032">
    <property type="entry name" value="tRNA-intron endonuclease catalytic domain-like"/>
    <property type="match status" value="1"/>
</dbReference>
<dbReference type="Gene3D" id="3.40.1350.10">
    <property type="match status" value="1"/>
</dbReference>
<dbReference type="EnsemblMetazoa" id="XM_022788799">
    <property type="protein sequence ID" value="XP_022644534"/>
    <property type="gene ID" value="LOC111243362"/>
</dbReference>
<dbReference type="GO" id="GO:0003676">
    <property type="term" value="F:nucleic acid binding"/>
    <property type="evidence" value="ECO:0007669"/>
    <property type="project" value="InterPro"/>
</dbReference>
<reference evidence="9" key="1">
    <citation type="submission" date="2021-01" db="UniProtKB">
        <authorList>
            <consortium name="EnsemblMetazoa"/>
        </authorList>
    </citation>
    <scope>IDENTIFICATION</scope>
</reference>
<dbReference type="RefSeq" id="XP_022644534.1">
    <property type="nucleotide sequence ID" value="XM_022788799.1"/>
</dbReference>
<feature type="region of interest" description="Disordered" evidence="6">
    <location>
        <begin position="180"/>
        <end position="202"/>
    </location>
</feature>
<dbReference type="Proteomes" id="UP000594260">
    <property type="component" value="Unplaced"/>
</dbReference>
<dbReference type="Pfam" id="PF01974">
    <property type="entry name" value="tRNA_int_endo"/>
    <property type="match status" value="1"/>
</dbReference>
<dbReference type="OMA" id="TVAWCNP"/>
<dbReference type="EnsemblMetazoa" id="XM_022788801">
    <property type="protein sequence ID" value="XP_022644536"/>
    <property type="gene ID" value="LOC111243362"/>
</dbReference>
<dbReference type="CTD" id="79042"/>
<dbReference type="InterPro" id="IPR059049">
    <property type="entry name" value="TSEN34_N"/>
</dbReference>
<organism evidence="9 10">
    <name type="scientific">Varroa destructor</name>
    <name type="common">Honeybee mite</name>
    <dbReference type="NCBI Taxonomy" id="109461"/>
    <lineage>
        <taxon>Eukaryota</taxon>
        <taxon>Metazoa</taxon>
        <taxon>Ecdysozoa</taxon>
        <taxon>Arthropoda</taxon>
        <taxon>Chelicerata</taxon>
        <taxon>Arachnida</taxon>
        <taxon>Acari</taxon>
        <taxon>Parasitiformes</taxon>
        <taxon>Mesostigmata</taxon>
        <taxon>Gamasina</taxon>
        <taxon>Dermanyssoidea</taxon>
        <taxon>Varroidae</taxon>
        <taxon>Varroa</taxon>
    </lineage>
</organism>
<dbReference type="OrthoDB" id="48041at2759"/>
<dbReference type="EnsemblMetazoa" id="XM_022788802">
    <property type="protein sequence ID" value="XP_022644537"/>
    <property type="gene ID" value="LOC111243362"/>
</dbReference>
<feature type="compositionally biased region" description="Basic residues" evidence="6">
    <location>
        <begin position="181"/>
        <end position="190"/>
    </location>
</feature>
<dbReference type="InParanoid" id="A0A7M7IYY0"/>
<dbReference type="GO" id="GO:0005634">
    <property type="term" value="C:nucleus"/>
    <property type="evidence" value="ECO:0007669"/>
    <property type="project" value="UniProtKB-ARBA"/>
</dbReference>
<dbReference type="RefSeq" id="XP_022644537.1">
    <property type="nucleotide sequence ID" value="XM_022788802.1"/>
</dbReference>
<dbReference type="PANTHER" id="PTHR13070:SF0">
    <property type="entry name" value="TRNA-SPLICING ENDONUCLEASE SUBUNIT SEN34"/>
    <property type="match status" value="1"/>
</dbReference>
<keyword evidence="4" id="KW-0456">Lyase</keyword>
<keyword evidence="3" id="KW-0819">tRNA processing</keyword>
<evidence type="ECO:0000256" key="3">
    <source>
        <dbReference type="ARBA" id="ARBA00022694"/>
    </source>
</evidence>
<sequence length="329" mass="36785">MEINSIEEDVIVTVESLVNKVSDMAALRAIADEESTDEDTLQESSANRKQSAGDSPHDDSDSEEITSSLLQLIELPAGIFVFNARDISKLRLTHRIVGSMCGPLQSQPGHAQAAPPLKLRPEETRLLLECGIATLVSPSTLNCVPPQEKLKAFDQFNRRLHEVSNIERYRDKLQAVCNPPHRPRILKKRPPNPSGVPYQPKPYDEKDPFTVQLVDTPFSTTMSVSSLPYIRSISNSPEAELRYQVFRELWDQGNYIGGASNFGADFLVYRGDPSAYHAYACIKCLPVGSRVTAADLVRYCRISNTIKKNFVFASLVNHHVRFVTVTWEV</sequence>
<evidence type="ECO:0000313" key="10">
    <source>
        <dbReference type="Proteomes" id="UP000594260"/>
    </source>
</evidence>
<proteinExistence type="inferred from homology"/>
<dbReference type="InterPro" id="IPR011856">
    <property type="entry name" value="tRNA_endonuc-like_dom_sf"/>
</dbReference>
<dbReference type="PANTHER" id="PTHR13070">
    <property type="entry name" value="TRNA-SPLICING ENDONUCLEASE SUBUNIT SEN34-RELATED"/>
    <property type="match status" value="1"/>
</dbReference>
<dbReference type="RefSeq" id="XP_022644533.1">
    <property type="nucleotide sequence ID" value="XM_022788798.1"/>
</dbReference>
<comment type="similarity">
    <text evidence="1">Belongs to the tRNA-intron endonuclease family.</text>
</comment>
<evidence type="ECO:0000259" key="8">
    <source>
        <dbReference type="Pfam" id="PF26577"/>
    </source>
</evidence>
<evidence type="ECO:0000256" key="2">
    <source>
        <dbReference type="ARBA" id="ARBA00012573"/>
    </source>
</evidence>
<feature type="domain" description="tRNA intron endonuclease catalytic" evidence="7">
    <location>
        <begin position="240"/>
        <end position="315"/>
    </location>
</feature>
<evidence type="ECO:0000256" key="6">
    <source>
        <dbReference type="SAM" id="MobiDB-lite"/>
    </source>
</evidence>
<dbReference type="GO" id="GO:0000213">
    <property type="term" value="F:tRNA-intron lyase activity"/>
    <property type="evidence" value="ECO:0007669"/>
    <property type="project" value="UniProtKB-EC"/>
</dbReference>
<evidence type="ECO:0000256" key="1">
    <source>
        <dbReference type="ARBA" id="ARBA00008078"/>
    </source>
</evidence>
<dbReference type="EC" id="4.6.1.16" evidence="2"/>
<dbReference type="RefSeq" id="XP_022644535.1">
    <property type="nucleotide sequence ID" value="XM_022788800.1"/>
</dbReference>
<keyword evidence="10" id="KW-1185">Reference proteome</keyword>
<feature type="compositionally biased region" description="Acidic residues" evidence="6">
    <location>
        <begin position="32"/>
        <end position="41"/>
    </location>
</feature>
<dbReference type="EnsemblMetazoa" id="XM_022788800">
    <property type="protein sequence ID" value="XP_022644535"/>
    <property type="gene ID" value="LOC111243362"/>
</dbReference>
<evidence type="ECO:0000259" key="7">
    <source>
        <dbReference type="Pfam" id="PF01974"/>
    </source>
</evidence>